<dbReference type="EMBL" id="CAJMXA010004050">
    <property type="protein sequence ID" value="CAE6532939.1"/>
    <property type="molecule type" value="Genomic_DNA"/>
</dbReference>
<dbReference type="PANTHER" id="PTHR23253">
    <property type="entry name" value="EUKARYOTIC TRANSLATION INITIATION FACTOR 4 GAMMA"/>
    <property type="match status" value="1"/>
</dbReference>
<keyword evidence="4" id="KW-0396">Initiation factor</keyword>
<keyword evidence="6" id="KW-0694">RNA-binding</keyword>
<dbReference type="GO" id="GO:0003729">
    <property type="term" value="F:mRNA binding"/>
    <property type="evidence" value="ECO:0007669"/>
    <property type="project" value="TreeGrafter"/>
</dbReference>
<evidence type="ECO:0000313" key="10">
    <source>
        <dbReference type="EMBL" id="CAE6532939.1"/>
    </source>
</evidence>
<feature type="domain" description="MIF4G" evidence="9">
    <location>
        <begin position="68"/>
        <end position="293"/>
    </location>
</feature>
<protein>
    <recommendedName>
        <fullName evidence="9">MIF4G domain-containing protein</fullName>
    </recommendedName>
</protein>
<dbReference type="GO" id="GO:0016281">
    <property type="term" value="C:eukaryotic translation initiation factor 4F complex"/>
    <property type="evidence" value="ECO:0007669"/>
    <property type="project" value="TreeGrafter"/>
</dbReference>
<gene>
    <name evidence="10" type="ORF">RDB_LOCUS171625</name>
</gene>
<dbReference type="InterPro" id="IPR016024">
    <property type="entry name" value="ARM-type_fold"/>
</dbReference>
<dbReference type="FunFam" id="1.25.40.180:FF:000020">
    <property type="entry name" value="Eukaryotic translation initiation factor subunit"/>
    <property type="match status" value="1"/>
</dbReference>
<evidence type="ECO:0000256" key="3">
    <source>
        <dbReference type="ARBA" id="ARBA00022490"/>
    </source>
</evidence>
<dbReference type="AlphaFoldDB" id="A0A8H3HNQ6"/>
<comment type="subcellular location">
    <subcellularLocation>
        <location evidence="1">Cytoplasm</location>
    </subcellularLocation>
</comment>
<dbReference type="GO" id="GO:0003743">
    <property type="term" value="F:translation initiation factor activity"/>
    <property type="evidence" value="ECO:0007669"/>
    <property type="project" value="UniProtKB-KW"/>
</dbReference>
<comment type="caution">
    <text evidence="10">The sequence shown here is derived from an EMBL/GenBank/DDBJ whole genome shotgun (WGS) entry which is preliminary data.</text>
</comment>
<evidence type="ECO:0000256" key="2">
    <source>
        <dbReference type="ARBA" id="ARBA00005775"/>
    </source>
</evidence>
<evidence type="ECO:0000256" key="8">
    <source>
        <dbReference type="SAM" id="MobiDB-lite"/>
    </source>
</evidence>
<dbReference type="Gene3D" id="1.25.40.180">
    <property type="match status" value="1"/>
</dbReference>
<dbReference type="GO" id="GO:0010494">
    <property type="term" value="C:cytoplasmic stress granule"/>
    <property type="evidence" value="ECO:0007669"/>
    <property type="project" value="UniProtKB-ARBA"/>
</dbReference>
<feature type="region of interest" description="Disordered" evidence="8">
    <location>
        <begin position="1"/>
        <end position="63"/>
    </location>
</feature>
<dbReference type="Proteomes" id="UP000663853">
    <property type="component" value="Unassembled WGS sequence"/>
</dbReference>
<comment type="similarity">
    <text evidence="2">Belongs to the eukaryotic initiation factor 4G family.</text>
</comment>
<dbReference type="InterPro" id="IPR003890">
    <property type="entry name" value="MIF4G-like_typ-3"/>
</dbReference>
<evidence type="ECO:0000256" key="1">
    <source>
        <dbReference type="ARBA" id="ARBA00004496"/>
    </source>
</evidence>
<accession>A0A8H3HNQ6</accession>
<dbReference type="SMART" id="SM00543">
    <property type="entry name" value="MIF4G"/>
    <property type="match status" value="1"/>
</dbReference>
<evidence type="ECO:0000256" key="5">
    <source>
        <dbReference type="ARBA" id="ARBA00022553"/>
    </source>
</evidence>
<evidence type="ECO:0000259" key="9">
    <source>
        <dbReference type="SMART" id="SM00543"/>
    </source>
</evidence>
<evidence type="ECO:0000313" key="11">
    <source>
        <dbReference type="Proteomes" id="UP000663853"/>
    </source>
</evidence>
<keyword evidence="3" id="KW-0963">Cytoplasm</keyword>
<name>A0A8H3HNQ6_9AGAM</name>
<sequence length="310" mass="35034">MFYLNESLDQERFEEAGDESSPTSPDPPSVEEGPSRNNYGSHAPRAETGPGRPSSLPTRPTGAFEPSGFKILALLNALEAGDFDATSDEIIESVNRSEQEEDGRTLKRVTELIYKRTVDNPPVSEMYARLCRKMMEQISPNIQDKTIRNSEGQPITGAILFRKYLLNRCQEDFEHDRSTTESEVTPGVHKEAKRCNRRPVEFIGELFKLQMLTERIMHECIKVLISNVVNPEEEDIESLCTLLTTAGQNLDNPKARNHMDIYFERMREIAKGGNISSQMRLKLLDVIGLRARRWQAGIPLQWGVTGGIPQ</sequence>
<evidence type="ECO:0000256" key="6">
    <source>
        <dbReference type="ARBA" id="ARBA00022884"/>
    </source>
</evidence>
<dbReference type="PANTHER" id="PTHR23253:SF9">
    <property type="entry name" value="EUKARYOTIC TRANSLATION INITIATION FACTOR 4 GAMMA 2"/>
    <property type="match status" value="1"/>
</dbReference>
<evidence type="ECO:0000256" key="4">
    <source>
        <dbReference type="ARBA" id="ARBA00022540"/>
    </source>
</evidence>
<evidence type="ECO:0000256" key="7">
    <source>
        <dbReference type="ARBA" id="ARBA00022917"/>
    </source>
</evidence>
<proteinExistence type="inferred from homology"/>
<dbReference type="Pfam" id="PF02854">
    <property type="entry name" value="MIF4G"/>
    <property type="match status" value="1"/>
</dbReference>
<keyword evidence="5" id="KW-0597">Phosphoprotein</keyword>
<organism evidence="10 11">
    <name type="scientific">Rhizoctonia solani</name>
    <dbReference type="NCBI Taxonomy" id="456999"/>
    <lineage>
        <taxon>Eukaryota</taxon>
        <taxon>Fungi</taxon>
        <taxon>Dikarya</taxon>
        <taxon>Basidiomycota</taxon>
        <taxon>Agaricomycotina</taxon>
        <taxon>Agaricomycetes</taxon>
        <taxon>Cantharellales</taxon>
        <taxon>Ceratobasidiaceae</taxon>
        <taxon>Rhizoctonia</taxon>
    </lineage>
</organism>
<reference evidence="10" key="1">
    <citation type="submission" date="2021-01" db="EMBL/GenBank/DDBJ databases">
        <authorList>
            <person name="Kaushik A."/>
        </authorList>
    </citation>
    <scope>NUCLEOTIDE SEQUENCE</scope>
    <source>
        <strain evidence="10">AG6-10EEA</strain>
    </source>
</reference>
<keyword evidence="7" id="KW-0648">Protein biosynthesis</keyword>
<dbReference type="SUPFAM" id="SSF48371">
    <property type="entry name" value="ARM repeat"/>
    <property type="match status" value="1"/>
</dbReference>